<organism evidence="3 4">
    <name type="scientific">Astyanax mexicanus</name>
    <name type="common">Blind cave fish</name>
    <name type="synonym">Astyanax fasciatus mexicanus</name>
    <dbReference type="NCBI Taxonomy" id="7994"/>
    <lineage>
        <taxon>Eukaryota</taxon>
        <taxon>Metazoa</taxon>
        <taxon>Chordata</taxon>
        <taxon>Craniata</taxon>
        <taxon>Vertebrata</taxon>
        <taxon>Euteleostomi</taxon>
        <taxon>Actinopterygii</taxon>
        <taxon>Neopterygii</taxon>
        <taxon>Teleostei</taxon>
        <taxon>Ostariophysi</taxon>
        <taxon>Characiformes</taxon>
        <taxon>Characoidei</taxon>
        <taxon>Acestrorhamphidae</taxon>
        <taxon>Acestrorhamphinae</taxon>
        <taxon>Astyanax</taxon>
    </lineage>
</organism>
<feature type="coiled-coil region" evidence="1">
    <location>
        <begin position="131"/>
        <end position="194"/>
    </location>
</feature>
<gene>
    <name evidence="3" type="primary">ATG16L1</name>
    <name evidence="3" type="ORF">AMEX_G23641</name>
</gene>
<comment type="caution">
    <text evidence="3">The sequence shown here is derived from an EMBL/GenBank/DDBJ whole genome shotgun (WGS) entry which is preliminary data.</text>
</comment>
<feature type="domain" description="Autophagy-related protein 16" evidence="2">
    <location>
        <begin position="10"/>
        <end position="185"/>
    </location>
</feature>
<dbReference type="AlphaFoldDB" id="A0A8T2KXK4"/>
<dbReference type="InterPro" id="IPR013923">
    <property type="entry name" value="Autophagy-rel_prot_16_dom"/>
</dbReference>
<evidence type="ECO:0000256" key="1">
    <source>
        <dbReference type="SAM" id="Coils"/>
    </source>
</evidence>
<evidence type="ECO:0000313" key="4">
    <source>
        <dbReference type="Proteomes" id="UP000752171"/>
    </source>
</evidence>
<name>A0A8T2KXK4_ASTMX</name>
<dbReference type="OrthoDB" id="6262491at2759"/>
<dbReference type="Proteomes" id="UP000752171">
    <property type="component" value="Unassembled WGS sequence"/>
</dbReference>
<sequence length="238" mass="27832">MIMEPWKSHVRAKLFQRDCLQREPFSGLFNKVSRLEDMLNLHVSLLEDLERNSSNQNGIKKQVEEEAPPKLCLELREAQHDREELIQKVSDLTSVLYLKEAELQYCHSQVARFRSEAVLLAKGASLLKDDLSEYQYKLECQSKELAALRLEHKNLKEDLAVTRQEREELLERWLEEKKEEAERLNKHNATLERWNRFAGRLKKRHSGGCCRQKCAAATNCPRITQRHSADQPLPDISE</sequence>
<proteinExistence type="predicted"/>
<dbReference type="Pfam" id="PF08614">
    <property type="entry name" value="ATG16"/>
    <property type="match status" value="1"/>
</dbReference>
<protein>
    <submittedName>
        <fullName evidence="3">Autophagy-related protein 16-1-like</fullName>
    </submittedName>
</protein>
<accession>A0A8T2KXK4</accession>
<evidence type="ECO:0000259" key="2">
    <source>
        <dbReference type="Pfam" id="PF08614"/>
    </source>
</evidence>
<dbReference type="KEGG" id="amex:103031870"/>
<feature type="coiled-coil region" evidence="1">
    <location>
        <begin position="32"/>
        <end position="95"/>
    </location>
</feature>
<keyword evidence="1" id="KW-0175">Coiled coil</keyword>
<reference evidence="3 4" key="1">
    <citation type="submission" date="2021-07" db="EMBL/GenBank/DDBJ databases">
        <authorList>
            <person name="Imarazene B."/>
            <person name="Zahm M."/>
            <person name="Klopp C."/>
            <person name="Cabau C."/>
            <person name="Beille S."/>
            <person name="Jouanno E."/>
            <person name="Castinel A."/>
            <person name="Lluch J."/>
            <person name="Gil L."/>
            <person name="Kuchtly C."/>
            <person name="Lopez Roques C."/>
            <person name="Donnadieu C."/>
            <person name="Parrinello H."/>
            <person name="Journot L."/>
            <person name="Du K."/>
            <person name="Schartl M."/>
            <person name="Retaux S."/>
            <person name="Guiguen Y."/>
        </authorList>
    </citation>
    <scope>NUCLEOTIDE SEQUENCE [LARGE SCALE GENOMIC DNA]</scope>
    <source>
        <strain evidence="3">Pach_M1</strain>
        <tissue evidence="3">Testis</tissue>
    </source>
</reference>
<evidence type="ECO:0000313" key="3">
    <source>
        <dbReference type="EMBL" id="KAG9263594.1"/>
    </source>
</evidence>
<dbReference type="EMBL" id="JAICCE010000020">
    <property type="protein sequence ID" value="KAG9263594.1"/>
    <property type="molecule type" value="Genomic_DNA"/>
</dbReference>